<proteinExistence type="predicted"/>
<evidence type="ECO:0000313" key="4">
    <source>
        <dbReference type="Proteomes" id="UP000015559"/>
    </source>
</evidence>
<feature type="region of interest" description="Disordered" evidence="1">
    <location>
        <begin position="22"/>
        <end position="102"/>
    </location>
</feature>
<dbReference type="OrthoDB" id="4751721at2"/>
<feature type="compositionally biased region" description="Polar residues" evidence="1">
    <location>
        <begin position="52"/>
        <end position="64"/>
    </location>
</feature>
<dbReference type="Pfam" id="PF12587">
    <property type="entry name" value="DUF3761"/>
    <property type="match status" value="1"/>
</dbReference>
<evidence type="ECO:0000256" key="2">
    <source>
        <dbReference type="SAM" id="SignalP"/>
    </source>
</evidence>
<dbReference type="Proteomes" id="UP000015559">
    <property type="component" value="Chromosome"/>
</dbReference>
<keyword evidence="2" id="KW-0732">Signal</keyword>
<dbReference type="RefSeq" id="WP_009206966.1">
    <property type="nucleotide sequence ID" value="NC_022357.1"/>
</dbReference>
<feature type="compositionally biased region" description="Polar residues" evidence="1">
    <location>
        <begin position="27"/>
        <end position="40"/>
    </location>
</feature>
<evidence type="ECO:0000313" key="3">
    <source>
        <dbReference type="EMBL" id="BAN34089.1"/>
    </source>
</evidence>
<protein>
    <recommendedName>
        <fullName evidence="5">DUF3761 domain-containing protein</fullName>
    </recommendedName>
</protein>
<gene>
    <name evidence="3" type="ORF">SCD_n00240</name>
</gene>
<evidence type="ECO:0000256" key="1">
    <source>
        <dbReference type="SAM" id="MobiDB-lite"/>
    </source>
</evidence>
<evidence type="ECO:0008006" key="5">
    <source>
        <dbReference type="Google" id="ProtNLM"/>
    </source>
</evidence>
<feature type="compositionally biased region" description="Low complexity" evidence="1">
    <location>
        <begin position="77"/>
        <end position="92"/>
    </location>
</feature>
<dbReference type="EMBL" id="AP013066">
    <property type="protein sequence ID" value="BAN34089.1"/>
    <property type="molecule type" value="Genomic_DNA"/>
</dbReference>
<dbReference type="InterPro" id="IPR022236">
    <property type="entry name" value="DUF3761"/>
</dbReference>
<dbReference type="AlphaFoldDB" id="S6AHT5"/>
<dbReference type="HOGENOM" id="CLU_151150_1_0_4"/>
<dbReference type="eggNOG" id="COG3103">
    <property type="taxonomic scope" value="Bacteria"/>
</dbReference>
<dbReference type="KEGG" id="sdr:SCD_n00240"/>
<name>S6AHT5_SULDS</name>
<accession>S6AHT5</accession>
<keyword evidence="4" id="KW-1185">Reference proteome</keyword>
<organism evidence="3 4">
    <name type="scientific">Sulfuricella denitrificans (strain DSM 22764 / NBRC 105220 / skB26)</name>
    <dbReference type="NCBI Taxonomy" id="1163617"/>
    <lineage>
        <taxon>Bacteria</taxon>
        <taxon>Pseudomonadati</taxon>
        <taxon>Pseudomonadota</taxon>
        <taxon>Betaproteobacteria</taxon>
        <taxon>Nitrosomonadales</taxon>
        <taxon>Sulfuricellaceae</taxon>
        <taxon>Sulfuricella</taxon>
    </lineage>
</organism>
<sequence length="102" mass="11049">MNRLFLALLTISLLTFPHLAEARRSSDQNQTYTQEASPNESDLEAHGHYTNKDGQTVHSPSKSKSGAVPAGASAQCRDSSYSFSRSRSGTCSHHGGVAQWLN</sequence>
<reference evidence="3 4" key="1">
    <citation type="journal article" date="2012" name="Appl. Environ. Microbiol.">
        <title>Draft genome sequence of a psychrotolerant sulfur-oxidizing bacterium, Sulfuricella denitrificans skB26, and proteomic insights into cold adaptation.</title>
        <authorList>
            <person name="Watanabe T."/>
            <person name="Kojima H."/>
            <person name="Fukui M."/>
        </authorList>
    </citation>
    <scope>NUCLEOTIDE SEQUENCE [LARGE SCALE GENOMIC DNA]</scope>
    <source>
        <strain evidence="4">skB26</strain>
    </source>
</reference>
<feature type="signal peptide" evidence="2">
    <location>
        <begin position="1"/>
        <end position="22"/>
    </location>
</feature>
<feature type="chain" id="PRO_5004535919" description="DUF3761 domain-containing protein" evidence="2">
    <location>
        <begin position="23"/>
        <end position="102"/>
    </location>
</feature>
<dbReference type="STRING" id="1163617.SCD_n00240"/>